<accession>A0A917FCF7</accession>
<feature type="transmembrane region" description="Helical" evidence="1">
    <location>
        <begin position="255"/>
        <end position="273"/>
    </location>
</feature>
<dbReference type="Proteomes" id="UP000632498">
    <property type="component" value="Unassembled WGS sequence"/>
</dbReference>
<feature type="transmembrane region" description="Helical" evidence="1">
    <location>
        <begin position="139"/>
        <end position="164"/>
    </location>
</feature>
<reference evidence="2" key="1">
    <citation type="journal article" date="2014" name="Int. J. Syst. Evol. Microbiol.">
        <title>Complete genome sequence of Corynebacterium casei LMG S-19264T (=DSM 44701T), isolated from a smear-ripened cheese.</title>
        <authorList>
            <consortium name="US DOE Joint Genome Institute (JGI-PGF)"/>
            <person name="Walter F."/>
            <person name="Albersmeier A."/>
            <person name="Kalinowski J."/>
            <person name="Ruckert C."/>
        </authorList>
    </citation>
    <scope>NUCLEOTIDE SEQUENCE</scope>
    <source>
        <strain evidence="2">CGMCC 1.15254</strain>
    </source>
</reference>
<keyword evidence="1" id="KW-1133">Transmembrane helix</keyword>
<dbReference type="RefSeq" id="WP_188664125.1">
    <property type="nucleotide sequence ID" value="NZ_BMHV01000011.1"/>
</dbReference>
<comment type="caution">
    <text evidence="2">The sequence shown here is derived from an EMBL/GenBank/DDBJ whole genome shotgun (WGS) entry which is preliminary data.</text>
</comment>
<feature type="transmembrane region" description="Helical" evidence="1">
    <location>
        <begin position="171"/>
        <end position="191"/>
    </location>
</feature>
<reference evidence="2" key="2">
    <citation type="submission" date="2020-09" db="EMBL/GenBank/DDBJ databases">
        <authorList>
            <person name="Sun Q."/>
            <person name="Zhou Y."/>
        </authorList>
    </citation>
    <scope>NUCLEOTIDE SEQUENCE</scope>
    <source>
        <strain evidence="2">CGMCC 1.15254</strain>
    </source>
</reference>
<evidence type="ECO:0000313" key="3">
    <source>
        <dbReference type="Proteomes" id="UP000632498"/>
    </source>
</evidence>
<evidence type="ECO:0000256" key="1">
    <source>
        <dbReference type="SAM" id="Phobius"/>
    </source>
</evidence>
<dbReference type="EMBL" id="BMHV01000011">
    <property type="protein sequence ID" value="GGF64754.1"/>
    <property type="molecule type" value="Genomic_DNA"/>
</dbReference>
<gene>
    <name evidence="2" type="ORF">GCM10011332_18510</name>
</gene>
<dbReference type="AlphaFoldDB" id="A0A917FCF7"/>
<keyword evidence="1" id="KW-0812">Transmembrane</keyword>
<proteinExistence type="predicted"/>
<organism evidence="2 3">
    <name type="scientific">Terasakiella brassicae</name>
    <dbReference type="NCBI Taxonomy" id="1634917"/>
    <lineage>
        <taxon>Bacteria</taxon>
        <taxon>Pseudomonadati</taxon>
        <taxon>Pseudomonadota</taxon>
        <taxon>Alphaproteobacteria</taxon>
        <taxon>Rhodospirillales</taxon>
        <taxon>Terasakiellaceae</taxon>
        <taxon>Terasakiella</taxon>
    </lineage>
</organism>
<feature type="transmembrane region" description="Helical" evidence="1">
    <location>
        <begin position="230"/>
        <end position="248"/>
    </location>
</feature>
<sequence length="409" mass="46047">MIACTLYGALAVWLFSFAPSLSNDDAYFFLRGIERFSILEFRPHFPGYPGFILLGKAFYSLGLSPLNALSFLSLSMALAIPVLCLLCVEKNRLAVFLCALSMPLLPYLGLSLMSDGAGIAFFLASFWQYRKGNFTVSGLLLGGALACRPSFVIFAAIFIIAAIVKDKKAALPFVLACAILCLLFLLGLLAIEQMPLVWEGWRFIEGHFLLWGNTTLSTSKLSWFDSFSRIPGGVAYFSALSLGLAFSVYPHRKSILLFIVIFGWGWILLFQNPENLRHLALPLILSLIFIAKTDHLINKIALYSLIALQVFISNQMNIHSPRLSPLELTRQHLLQESADKVITHHGVHYLRERLPNSHVFDKYYPYQVDFPLWDVSTTAPSNLSETKVFPSRMMGEQSYYVHKQELKRD</sequence>
<keyword evidence="3" id="KW-1185">Reference proteome</keyword>
<keyword evidence="1" id="KW-0472">Membrane</keyword>
<feature type="transmembrane region" description="Helical" evidence="1">
    <location>
        <begin position="95"/>
        <end position="127"/>
    </location>
</feature>
<evidence type="ECO:0000313" key="2">
    <source>
        <dbReference type="EMBL" id="GGF64754.1"/>
    </source>
</evidence>
<protein>
    <submittedName>
        <fullName evidence="2">Uncharacterized protein</fullName>
    </submittedName>
</protein>
<name>A0A917FCF7_9PROT</name>
<feature type="transmembrane region" description="Helical" evidence="1">
    <location>
        <begin position="68"/>
        <end position="88"/>
    </location>
</feature>